<dbReference type="AlphaFoldDB" id="A0ABD6C703"/>
<name>A0ABD6C703_9EURY</name>
<evidence type="ECO:0000313" key="1">
    <source>
        <dbReference type="EMBL" id="MFD1585990.1"/>
    </source>
</evidence>
<accession>A0ABD6C703</accession>
<organism evidence="1 2">
    <name type="scientific">Halorientalis brevis</name>
    <dbReference type="NCBI Taxonomy" id="1126241"/>
    <lineage>
        <taxon>Archaea</taxon>
        <taxon>Methanobacteriati</taxon>
        <taxon>Methanobacteriota</taxon>
        <taxon>Stenosarchaea group</taxon>
        <taxon>Halobacteria</taxon>
        <taxon>Halobacteriales</taxon>
        <taxon>Haloarculaceae</taxon>
        <taxon>Halorientalis</taxon>
    </lineage>
</organism>
<gene>
    <name evidence="1" type="ORF">ACFR9U_03270</name>
</gene>
<evidence type="ECO:0000313" key="2">
    <source>
        <dbReference type="Proteomes" id="UP001597119"/>
    </source>
</evidence>
<comment type="caution">
    <text evidence="1">The sequence shown here is derived from an EMBL/GenBank/DDBJ whole genome shotgun (WGS) entry which is preliminary data.</text>
</comment>
<sequence length="57" mass="6243">MATSEPASDKEESKQFLVQCEDCTLEQTAIGRAEIEAIATVHQEDTGHALVAVEWPQ</sequence>
<reference evidence="1 2" key="1">
    <citation type="journal article" date="2019" name="Int. J. Syst. Evol. Microbiol.">
        <title>The Global Catalogue of Microorganisms (GCM) 10K type strain sequencing project: providing services to taxonomists for standard genome sequencing and annotation.</title>
        <authorList>
            <consortium name="The Broad Institute Genomics Platform"/>
            <consortium name="The Broad Institute Genome Sequencing Center for Infectious Disease"/>
            <person name="Wu L."/>
            <person name="Ma J."/>
        </authorList>
    </citation>
    <scope>NUCLEOTIDE SEQUENCE [LARGE SCALE GENOMIC DNA]</scope>
    <source>
        <strain evidence="1 2">CGMCC 1.12125</strain>
    </source>
</reference>
<dbReference type="RefSeq" id="WP_247376733.1">
    <property type="nucleotide sequence ID" value="NZ_JALLGV010000003.1"/>
</dbReference>
<keyword evidence="2" id="KW-1185">Reference proteome</keyword>
<dbReference type="EMBL" id="JBHUDJ010000001">
    <property type="protein sequence ID" value="MFD1585990.1"/>
    <property type="molecule type" value="Genomic_DNA"/>
</dbReference>
<proteinExistence type="predicted"/>
<protein>
    <submittedName>
        <fullName evidence="1">Uncharacterized protein</fullName>
    </submittedName>
</protein>
<dbReference type="Proteomes" id="UP001597119">
    <property type="component" value="Unassembled WGS sequence"/>
</dbReference>